<dbReference type="Gene3D" id="3.40.50.1010">
    <property type="entry name" value="5'-nuclease"/>
    <property type="match status" value="1"/>
</dbReference>
<sequence length="123" mass="13276">MNVFDASALLAYLRGEPGAEQVRAALEEGGACCAANWSEVAQKVRSAGADWDLARGLLLGYELVVESVTVDDAESAAAAWRHGSPLSLADRLCLALAERLDATAWTADAAWRDHPRVRLIRER</sequence>
<evidence type="ECO:0000256" key="1">
    <source>
        <dbReference type="ARBA" id="ARBA00022649"/>
    </source>
</evidence>
<evidence type="ECO:0000256" key="3">
    <source>
        <dbReference type="ARBA" id="ARBA00022723"/>
    </source>
</evidence>
<comment type="similarity">
    <text evidence="6">Belongs to the PINc/VapC protein family.</text>
</comment>
<evidence type="ECO:0000313" key="8">
    <source>
        <dbReference type="EMBL" id="GHF17082.1"/>
    </source>
</evidence>
<dbReference type="Pfam" id="PF01850">
    <property type="entry name" value="PIN"/>
    <property type="match status" value="1"/>
</dbReference>
<dbReference type="GO" id="GO:0016787">
    <property type="term" value="F:hydrolase activity"/>
    <property type="evidence" value="ECO:0007669"/>
    <property type="project" value="UniProtKB-KW"/>
</dbReference>
<keyword evidence="1 6" id="KW-1277">Toxin-antitoxin system</keyword>
<name>A0A8J3GQS0_9MICO</name>
<protein>
    <recommendedName>
        <fullName evidence="6">Ribonuclease VapC</fullName>
        <shortName evidence="6">RNase VapC</shortName>
        <ecNumber evidence="6">3.1.-.-</ecNumber>
    </recommendedName>
    <alternativeName>
        <fullName evidence="6">Toxin VapC</fullName>
    </alternativeName>
</protein>
<proteinExistence type="inferred from homology"/>
<evidence type="ECO:0000256" key="5">
    <source>
        <dbReference type="ARBA" id="ARBA00022842"/>
    </source>
</evidence>
<keyword evidence="2 6" id="KW-0540">Nuclease</keyword>
<dbReference type="RefSeq" id="WP_191283097.1">
    <property type="nucleotide sequence ID" value="NZ_BNAI01000003.1"/>
</dbReference>
<dbReference type="HAMAP" id="MF_00265">
    <property type="entry name" value="VapC_Nob1"/>
    <property type="match status" value="1"/>
</dbReference>
<dbReference type="InterPro" id="IPR022907">
    <property type="entry name" value="VapC_family"/>
</dbReference>
<comment type="cofactor">
    <cofactor evidence="6">
        <name>Mg(2+)</name>
        <dbReference type="ChEBI" id="CHEBI:18420"/>
    </cofactor>
</comment>
<dbReference type="GO" id="GO:0004540">
    <property type="term" value="F:RNA nuclease activity"/>
    <property type="evidence" value="ECO:0007669"/>
    <property type="project" value="InterPro"/>
</dbReference>
<keyword evidence="6" id="KW-0800">Toxin</keyword>
<evidence type="ECO:0000256" key="4">
    <source>
        <dbReference type="ARBA" id="ARBA00022801"/>
    </source>
</evidence>
<reference evidence="8" key="2">
    <citation type="submission" date="2020-09" db="EMBL/GenBank/DDBJ databases">
        <authorList>
            <person name="Sun Q."/>
            <person name="Zhou Y."/>
        </authorList>
    </citation>
    <scope>NUCLEOTIDE SEQUENCE</scope>
    <source>
        <strain evidence="8">CGMCC 1.16548</strain>
    </source>
</reference>
<keyword evidence="3 6" id="KW-0479">Metal-binding</keyword>
<keyword evidence="5 6" id="KW-0460">Magnesium</keyword>
<dbReference type="InterPro" id="IPR002716">
    <property type="entry name" value="PIN_dom"/>
</dbReference>
<dbReference type="EMBL" id="BNAI01000003">
    <property type="protein sequence ID" value="GHF17082.1"/>
    <property type="molecule type" value="Genomic_DNA"/>
</dbReference>
<feature type="domain" description="PIN" evidence="7">
    <location>
        <begin position="3"/>
        <end position="114"/>
    </location>
</feature>
<evidence type="ECO:0000259" key="7">
    <source>
        <dbReference type="Pfam" id="PF01850"/>
    </source>
</evidence>
<organism evidence="8 9">
    <name type="scientific">Pseudolysinimonas yzui</name>
    <dbReference type="NCBI Taxonomy" id="2708254"/>
    <lineage>
        <taxon>Bacteria</taxon>
        <taxon>Bacillati</taxon>
        <taxon>Actinomycetota</taxon>
        <taxon>Actinomycetes</taxon>
        <taxon>Micrococcales</taxon>
        <taxon>Microbacteriaceae</taxon>
        <taxon>Pseudolysinimonas</taxon>
    </lineage>
</organism>
<reference evidence="8" key="1">
    <citation type="journal article" date="2014" name="Int. J. Syst. Evol. Microbiol.">
        <title>Complete genome sequence of Corynebacterium casei LMG S-19264T (=DSM 44701T), isolated from a smear-ripened cheese.</title>
        <authorList>
            <consortium name="US DOE Joint Genome Institute (JGI-PGF)"/>
            <person name="Walter F."/>
            <person name="Albersmeier A."/>
            <person name="Kalinowski J."/>
            <person name="Ruckert C."/>
        </authorList>
    </citation>
    <scope>NUCLEOTIDE SEQUENCE</scope>
    <source>
        <strain evidence="8">CGMCC 1.16548</strain>
    </source>
</reference>
<gene>
    <name evidence="6" type="primary">vapC</name>
    <name evidence="8" type="ORF">GCM10011600_17300</name>
</gene>
<dbReference type="SUPFAM" id="SSF88723">
    <property type="entry name" value="PIN domain-like"/>
    <property type="match status" value="1"/>
</dbReference>
<dbReference type="EC" id="3.1.-.-" evidence="6"/>
<dbReference type="Proteomes" id="UP000617531">
    <property type="component" value="Unassembled WGS sequence"/>
</dbReference>
<evidence type="ECO:0000313" key="9">
    <source>
        <dbReference type="Proteomes" id="UP000617531"/>
    </source>
</evidence>
<feature type="binding site" evidence="6">
    <location>
        <position position="5"/>
    </location>
    <ligand>
        <name>Mg(2+)</name>
        <dbReference type="ChEBI" id="CHEBI:18420"/>
    </ligand>
</feature>
<dbReference type="GO" id="GO:0000287">
    <property type="term" value="F:magnesium ion binding"/>
    <property type="evidence" value="ECO:0007669"/>
    <property type="project" value="UniProtKB-UniRule"/>
</dbReference>
<dbReference type="AlphaFoldDB" id="A0A8J3GQS0"/>
<dbReference type="InterPro" id="IPR029060">
    <property type="entry name" value="PIN-like_dom_sf"/>
</dbReference>
<evidence type="ECO:0000256" key="6">
    <source>
        <dbReference type="HAMAP-Rule" id="MF_00265"/>
    </source>
</evidence>
<feature type="binding site" evidence="6">
    <location>
        <position position="90"/>
    </location>
    <ligand>
        <name>Mg(2+)</name>
        <dbReference type="ChEBI" id="CHEBI:18420"/>
    </ligand>
</feature>
<keyword evidence="9" id="KW-1185">Reference proteome</keyword>
<accession>A0A8J3GQS0</accession>
<dbReference type="GO" id="GO:0090729">
    <property type="term" value="F:toxin activity"/>
    <property type="evidence" value="ECO:0007669"/>
    <property type="project" value="UniProtKB-KW"/>
</dbReference>
<comment type="caution">
    <text evidence="8">The sequence shown here is derived from an EMBL/GenBank/DDBJ whole genome shotgun (WGS) entry which is preliminary data.</text>
</comment>
<keyword evidence="4 6" id="KW-0378">Hydrolase</keyword>
<comment type="function">
    <text evidence="6">Toxic component of a toxin-antitoxin (TA) system. An RNase.</text>
</comment>
<evidence type="ECO:0000256" key="2">
    <source>
        <dbReference type="ARBA" id="ARBA00022722"/>
    </source>
</evidence>